<evidence type="ECO:0000256" key="2">
    <source>
        <dbReference type="ARBA" id="ARBA00022475"/>
    </source>
</evidence>
<dbReference type="Pfam" id="PF02588">
    <property type="entry name" value="YitT_membrane"/>
    <property type="match status" value="1"/>
</dbReference>
<dbReference type="InterPro" id="IPR019264">
    <property type="entry name" value="DUF2179"/>
</dbReference>
<feature type="transmembrane region" description="Helical" evidence="6">
    <location>
        <begin position="120"/>
        <end position="138"/>
    </location>
</feature>
<keyword evidence="5 6" id="KW-0472">Membrane</keyword>
<proteinExistence type="predicted"/>
<evidence type="ECO:0000313" key="9">
    <source>
        <dbReference type="Proteomes" id="UP001357223"/>
    </source>
</evidence>
<evidence type="ECO:0000256" key="1">
    <source>
        <dbReference type="ARBA" id="ARBA00004651"/>
    </source>
</evidence>
<dbReference type="EMBL" id="CP137640">
    <property type="protein sequence ID" value="WVX83538.1"/>
    <property type="molecule type" value="Genomic_DNA"/>
</dbReference>
<evidence type="ECO:0000256" key="6">
    <source>
        <dbReference type="SAM" id="Phobius"/>
    </source>
</evidence>
<dbReference type="PIRSF" id="PIRSF006483">
    <property type="entry name" value="Membrane_protein_YitT"/>
    <property type="match status" value="1"/>
</dbReference>
<dbReference type="Proteomes" id="UP001357223">
    <property type="component" value="Chromosome"/>
</dbReference>
<feature type="transmembrane region" description="Helical" evidence="6">
    <location>
        <begin position="21"/>
        <end position="39"/>
    </location>
</feature>
<dbReference type="RefSeq" id="WP_338452422.1">
    <property type="nucleotide sequence ID" value="NZ_CP137640.1"/>
</dbReference>
<sequence>MSELAVENKKIGHKRLALRSVIKRALFITIGAVIMGYGLEAILIPNNMIDGGVTGLSMLLSHITPINLSIFLVVLNLPFFFLGYKQIGKTFAFSMLYGIVALSIATSFMHHVKPIVHDELLAVVFGGLALGVGVGLTLRNGGVLDGTETLAILVEKRLPFSVGEIIMFVNVIIFAIAAFVFGLENALFSMLTYFIAFKTIDVVVKGLEDMKSMYIISDNTTEIAEAITERLGRGVTYLHGEGSYSGEDKRVILCVFTRLEEAKMKDIIKELDPGAFIISSDVSEVRGGRFKKRDIH</sequence>
<dbReference type="PANTHER" id="PTHR33545:SF3">
    <property type="entry name" value="UPF0750 MEMBRANE PROTEIN YQFU"/>
    <property type="match status" value="1"/>
</dbReference>
<reference evidence="8 9" key="1">
    <citation type="submission" date="2023-10" db="EMBL/GenBank/DDBJ databases">
        <title>Niallia locisalis sp.nov. isolated from a salt pond sample.</title>
        <authorList>
            <person name="Li X.-J."/>
            <person name="Dong L."/>
        </authorList>
    </citation>
    <scope>NUCLEOTIDE SEQUENCE [LARGE SCALE GENOMIC DNA]</scope>
    <source>
        <strain evidence="8 9">DSM 29761</strain>
    </source>
</reference>
<evidence type="ECO:0000259" key="7">
    <source>
        <dbReference type="Pfam" id="PF10035"/>
    </source>
</evidence>
<comment type="subcellular location">
    <subcellularLocation>
        <location evidence="1">Cell membrane</location>
        <topology evidence="1">Multi-pass membrane protein</topology>
    </subcellularLocation>
</comment>
<protein>
    <submittedName>
        <fullName evidence="8">YitT family protein</fullName>
    </submittedName>
</protein>
<feature type="transmembrane region" description="Helical" evidence="6">
    <location>
        <begin position="59"/>
        <end position="84"/>
    </location>
</feature>
<name>A0ABZ2CP79_9BACI</name>
<evidence type="ECO:0000256" key="4">
    <source>
        <dbReference type="ARBA" id="ARBA00022989"/>
    </source>
</evidence>
<dbReference type="Pfam" id="PF10035">
    <property type="entry name" value="DUF2179"/>
    <property type="match status" value="1"/>
</dbReference>
<dbReference type="PANTHER" id="PTHR33545">
    <property type="entry name" value="UPF0750 MEMBRANE PROTEIN YITT-RELATED"/>
    <property type="match status" value="1"/>
</dbReference>
<dbReference type="InterPro" id="IPR015867">
    <property type="entry name" value="N-reg_PII/ATP_PRibTrfase_C"/>
</dbReference>
<dbReference type="Gene3D" id="3.30.70.120">
    <property type="match status" value="1"/>
</dbReference>
<evidence type="ECO:0000313" key="8">
    <source>
        <dbReference type="EMBL" id="WVX83538.1"/>
    </source>
</evidence>
<dbReference type="InterPro" id="IPR051461">
    <property type="entry name" value="UPF0750_membrane"/>
</dbReference>
<feature type="transmembrane region" description="Helical" evidence="6">
    <location>
        <begin position="91"/>
        <end position="108"/>
    </location>
</feature>
<evidence type="ECO:0000256" key="5">
    <source>
        <dbReference type="ARBA" id="ARBA00023136"/>
    </source>
</evidence>
<keyword evidence="9" id="KW-1185">Reference proteome</keyword>
<keyword evidence="4 6" id="KW-1133">Transmembrane helix</keyword>
<keyword evidence="2" id="KW-1003">Cell membrane</keyword>
<gene>
    <name evidence="8" type="ORF">R4Z09_11360</name>
</gene>
<evidence type="ECO:0000256" key="3">
    <source>
        <dbReference type="ARBA" id="ARBA00022692"/>
    </source>
</evidence>
<feature type="domain" description="DUF2179" evidence="7">
    <location>
        <begin position="233"/>
        <end position="287"/>
    </location>
</feature>
<organism evidence="8 9">
    <name type="scientific">Niallia oryzisoli</name>
    <dbReference type="NCBI Taxonomy" id="1737571"/>
    <lineage>
        <taxon>Bacteria</taxon>
        <taxon>Bacillati</taxon>
        <taxon>Bacillota</taxon>
        <taxon>Bacilli</taxon>
        <taxon>Bacillales</taxon>
        <taxon>Bacillaceae</taxon>
        <taxon>Niallia</taxon>
    </lineage>
</organism>
<keyword evidence="3 6" id="KW-0812">Transmembrane</keyword>
<dbReference type="InterPro" id="IPR003740">
    <property type="entry name" value="YitT"/>
</dbReference>
<feature type="transmembrane region" description="Helical" evidence="6">
    <location>
        <begin position="158"/>
        <end position="180"/>
    </location>
</feature>
<accession>A0ABZ2CP79</accession>
<dbReference type="CDD" id="cd16380">
    <property type="entry name" value="YitT_C"/>
    <property type="match status" value="1"/>
</dbReference>